<dbReference type="EMBL" id="JAUTXU010000313">
    <property type="protein sequence ID" value="KAK3686560.1"/>
    <property type="molecule type" value="Genomic_DNA"/>
</dbReference>
<accession>A0ACC3MF75</accession>
<evidence type="ECO:0000313" key="1">
    <source>
        <dbReference type="EMBL" id="KAK3686560.1"/>
    </source>
</evidence>
<keyword evidence="2" id="KW-1185">Reference proteome</keyword>
<protein>
    <submittedName>
        <fullName evidence="1">Uncharacterized protein</fullName>
    </submittedName>
</protein>
<dbReference type="Proteomes" id="UP001281147">
    <property type="component" value="Unassembled WGS sequence"/>
</dbReference>
<name>A0ACC3MF75_9PEZI</name>
<comment type="caution">
    <text evidence="1">The sequence shown here is derived from an EMBL/GenBank/DDBJ whole genome shotgun (WGS) entry which is preliminary data.</text>
</comment>
<sequence length="591" mass="66542">MTFLLVSQDVQQETLLVAGVAGLSLVVFGILCYRLTLHRLAAYPGPLLARLTDWVTVYQTSTGDRHLDQLKEHNKYGSIVRIGPNTLSFNTISAVKAIYTNRQGNVRKAPWYTVIEASAGNANSIHAEVDRNVHASHRRVMEHAFTDKSLRASEVLLVQNVQTFRDIILRTRESDKDWSGPFNMSQWSTYLNYDIMGDLVFGRRFNVMTSDAHRSVPRLLMNSTAFIYTFASMPFKAFCRILLASGVLGLPVIGGTMAKDDRKFYQYAEHVLEERIATEQNSSTTRKDIMHYLLHATDPLTGKGFSREQLQVESSLLIAAGADTTSLTLAAALFYLVHNPRVKHTLVEELQSVCSSEDWDQISPSKLISLPYLRAVVDETLRLSPPVPSSLPREVLKGGITIDGNYVSEGTVVGVSAYAIHRNSDYFPEPETFYPERWIPTNCDNPTPSSLSNVPRTRDSVALARQAFVAFSQGSRGCIGRQLAYYELHTALALLLYRFDIRLARDPLTQKPVKDSTDWREGLVGVMDPKEEKGVKKVWREERTREEQFQLFDRFLSDRNGPMVEFKDKVGGQGLQKTREGYVDAKTTRTA</sequence>
<proteinExistence type="predicted"/>
<organism evidence="1 2">
    <name type="scientific">Vermiconidia calcicola</name>
    <dbReference type="NCBI Taxonomy" id="1690605"/>
    <lineage>
        <taxon>Eukaryota</taxon>
        <taxon>Fungi</taxon>
        <taxon>Dikarya</taxon>
        <taxon>Ascomycota</taxon>
        <taxon>Pezizomycotina</taxon>
        <taxon>Dothideomycetes</taxon>
        <taxon>Dothideomycetidae</taxon>
        <taxon>Mycosphaerellales</taxon>
        <taxon>Extremaceae</taxon>
        <taxon>Vermiconidia</taxon>
    </lineage>
</organism>
<evidence type="ECO:0000313" key="2">
    <source>
        <dbReference type="Proteomes" id="UP001281147"/>
    </source>
</evidence>
<gene>
    <name evidence="1" type="ORF">LTR37_019699</name>
</gene>
<reference evidence="1" key="1">
    <citation type="submission" date="2023-07" db="EMBL/GenBank/DDBJ databases">
        <title>Black Yeasts Isolated from many extreme environments.</title>
        <authorList>
            <person name="Coleine C."/>
            <person name="Stajich J.E."/>
            <person name="Selbmann L."/>
        </authorList>
    </citation>
    <scope>NUCLEOTIDE SEQUENCE</scope>
    <source>
        <strain evidence="1">CCFEE 5714</strain>
    </source>
</reference>